<dbReference type="InterPro" id="IPR051598">
    <property type="entry name" value="TSUP/Inactive_protease-like"/>
</dbReference>
<comment type="similarity">
    <text evidence="2 6">Belongs to the 4-toluene sulfonate uptake permease (TSUP) (TC 2.A.102) family.</text>
</comment>
<evidence type="ECO:0000256" key="5">
    <source>
        <dbReference type="ARBA" id="ARBA00023136"/>
    </source>
</evidence>
<feature type="transmembrane region" description="Helical" evidence="6">
    <location>
        <begin position="271"/>
        <end position="292"/>
    </location>
</feature>
<dbReference type="eggNOG" id="COG0730">
    <property type="taxonomic scope" value="Bacteria"/>
</dbReference>
<keyword evidence="3 6" id="KW-0812">Transmembrane</keyword>
<dbReference type="KEGG" id="mmt:Metme_3316"/>
<keyword evidence="6" id="KW-1003">Cell membrane</keyword>
<feature type="transmembrane region" description="Helical" evidence="6">
    <location>
        <begin position="42"/>
        <end position="59"/>
    </location>
</feature>
<dbReference type="PANTHER" id="PTHR43701">
    <property type="entry name" value="MEMBRANE TRANSPORTER PROTEIN MJ0441-RELATED"/>
    <property type="match status" value="1"/>
</dbReference>
<evidence type="ECO:0000313" key="8">
    <source>
        <dbReference type="Proteomes" id="UP000008888"/>
    </source>
</evidence>
<feature type="transmembrane region" description="Helical" evidence="6">
    <location>
        <begin position="177"/>
        <end position="197"/>
    </location>
</feature>
<evidence type="ECO:0000313" key="7">
    <source>
        <dbReference type="EMBL" id="AEG01687.1"/>
    </source>
</evidence>
<gene>
    <name evidence="7" type="ordered locus">Metme_3316</name>
</gene>
<evidence type="ECO:0000256" key="6">
    <source>
        <dbReference type="RuleBase" id="RU363041"/>
    </source>
</evidence>
<sequence>MLLTLSLSLVIGLLLGLLGGGGSILTVPMLVYLLNVEPKTAIATSFVVVGISSLMALIPHARRRSVCWKSGLFFGLSGMLGAFAGGRLAAHFSSDLLMTLFGLISLSTGLLMLRRNKGQADADAKMEPISVCPLKVPYLRVLFDGFFVGGLTGMVGVGGGFLIVPALTLLVGLPMHGAVGTSLLIIVMNALAGLAGYSQHAVLDVSLTMIVTAGALVGSGLGAVISGYIKPAWLRRGFGVMVVGVGIYVLSQALTENLISDGHAWFSQAHGLVWVLFGLSLILSLFRIGSWIHKTDAVILGGTHKSADGH</sequence>
<name>G0A5I1_METMM</name>
<feature type="transmembrane region" description="Helical" evidence="6">
    <location>
        <begin position="241"/>
        <end position="259"/>
    </location>
</feature>
<protein>
    <recommendedName>
        <fullName evidence="6">Probable membrane transporter protein</fullName>
    </recommendedName>
</protein>
<dbReference type="AlphaFoldDB" id="G0A5I1"/>
<evidence type="ECO:0000256" key="4">
    <source>
        <dbReference type="ARBA" id="ARBA00022989"/>
    </source>
</evidence>
<dbReference type="PANTHER" id="PTHR43701:SF2">
    <property type="entry name" value="MEMBRANE TRANSPORTER PROTEIN YJNA-RELATED"/>
    <property type="match status" value="1"/>
</dbReference>
<dbReference type="HOGENOM" id="CLU_045498_5_0_6"/>
<keyword evidence="5 6" id="KW-0472">Membrane</keyword>
<reference evidence="8" key="3">
    <citation type="submission" date="2011-05" db="EMBL/GenBank/DDBJ databases">
        <title>Complete sequence of Methylomonas methanica MC09.</title>
        <authorList>
            <consortium name="US DOE Joint Genome Institute"/>
            <person name="Lucas S."/>
            <person name="Han J."/>
            <person name="Lapidus A."/>
            <person name="Cheng J.-F."/>
            <person name="Goodwin L."/>
            <person name="Pitluck S."/>
            <person name="Peters L."/>
            <person name="Mikhailova N."/>
            <person name="Teshima H."/>
            <person name="Han C."/>
            <person name="Tapia R."/>
            <person name="Land M."/>
            <person name="Hauser L."/>
            <person name="Kyrpides N."/>
            <person name="Ivanova N."/>
            <person name="Pagani I."/>
            <person name="Stein L."/>
            <person name="Woyke T."/>
        </authorList>
    </citation>
    <scope>NUCLEOTIDE SEQUENCE [LARGE SCALE GENOMIC DNA]</scope>
    <source>
        <strain evidence="8">MC09</strain>
    </source>
</reference>
<keyword evidence="8" id="KW-1185">Reference proteome</keyword>
<reference key="2">
    <citation type="submission" date="2011-05" db="EMBL/GenBank/DDBJ databases">
        <title>Complete genome sequence of the aerobic marine methanotroph Methylomonas methanica MC09.</title>
        <authorList>
            <person name="Boden R."/>
            <person name="Cunliffe M."/>
            <person name="Scanlan J."/>
            <person name="Moussard H."/>
            <person name="Kits K.D."/>
            <person name="Klotz M."/>
            <person name="Jetten M."/>
            <person name="Vuilleumier S."/>
            <person name="Han J."/>
            <person name="Peters L."/>
            <person name="Mikhailova N."/>
            <person name="Teshima H."/>
            <person name="Tapia R."/>
            <person name="Kyrpides N."/>
            <person name="Ivanova N."/>
            <person name="Pagani I."/>
            <person name="Cheng J.-F."/>
            <person name="Goodwin L."/>
            <person name="Han C."/>
            <person name="Hauser L."/>
            <person name="Land M."/>
            <person name="Lapidus A."/>
            <person name="Lucas S."/>
            <person name="Pitluck S."/>
            <person name="Woyke T."/>
            <person name="Stein L.Y."/>
            <person name="Murrell C."/>
        </authorList>
    </citation>
    <scope>NUCLEOTIDE SEQUENCE</scope>
    <source>
        <strain>MC09</strain>
    </source>
</reference>
<evidence type="ECO:0000256" key="3">
    <source>
        <dbReference type="ARBA" id="ARBA00022692"/>
    </source>
</evidence>
<evidence type="ECO:0000256" key="2">
    <source>
        <dbReference type="ARBA" id="ARBA00009142"/>
    </source>
</evidence>
<dbReference type="GO" id="GO:0005886">
    <property type="term" value="C:plasma membrane"/>
    <property type="evidence" value="ECO:0007669"/>
    <property type="project" value="UniProtKB-SubCell"/>
</dbReference>
<dbReference type="InterPro" id="IPR002781">
    <property type="entry name" value="TM_pro_TauE-like"/>
</dbReference>
<feature type="transmembrane region" description="Helical" evidence="6">
    <location>
        <begin position="209"/>
        <end position="229"/>
    </location>
</feature>
<feature type="transmembrane region" description="Helical" evidence="6">
    <location>
        <begin position="145"/>
        <end position="171"/>
    </location>
</feature>
<dbReference type="STRING" id="857087.Metme_3316"/>
<accession>G0A5I1</accession>
<dbReference type="EMBL" id="CP002738">
    <property type="protein sequence ID" value="AEG01687.1"/>
    <property type="molecule type" value="Genomic_DNA"/>
</dbReference>
<dbReference type="Pfam" id="PF01925">
    <property type="entry name" value="TauE"/>
    <property type="match status" value="1"/>
</dbReference>
<dbReference type="RefSeq" id="WP_013819914.1">
    <property type="nucleotide sequence ID" value="NC_015572.1"/>
</dbReference>
<dbReference type="Proteomes" id="UP000008888">
    <property type="component" value="Chromosome"/>
</dbReference>
<organism evidence="7 8">
    <name type="scientific">Methylomonas methanica (strain DSM 25384 / MC09)</name>
    <dbReference type="NCBI Taxonomy" id="857087"/>
    <lineage>
        <taxon>Bacteria</taxon>
        <taxon>Pseudomonadati</taxon>
        <taxon>Pseudomonadota</taxon>
        <taxon>Gammaproteobacteria</taxon>
        <taxon>Methylococcales</taxon>
        <taxon>Methylococcaceae</taxon>
        <taxon>Methylomonas</taxon>
    </lineage>
</organism>
<keyword evidence="4 6" id="KW-1133">Transmembrane helix</keyword>
<proteinExistence type="inferred from homology"/>
<feature type="transmembrane region" description="Helical" evidence="6">
    <location>
        <begin position="71"/>
        <end position="90"/>
    </location>
</feature>
<dbReference type="OrthoDB" id="8559161at2"/>
<reference evidence="7 8" key="1">
    <citation type="journal article" date="2011" name="J. Bacteriol.">
        <title>Complete Genome Sequence of the Aerobic Marine Methanotroph Methylomonas methanica MC09.</title>
        <authorList>
            <person name="Boden R."/>
            <person name="Cunliffe M."/>
            <person name="Scanlan J."/>
            <person name="Moussard H."/>
            <person name="Kits K.D."/>
            <person name="Klotz M.G."/>
            <person name="Jetten M.S."/>
            <person name="Vuilleumier S."/>
            <person name="Han J."/>
            <person name="Peters L."/>
            <person name="Mikhailova N."/>
            <person name="Teshima H."/>
            <person name="Tapia R."/>
            <person name="Kyrpides N."/>
            <person name="Ivanova N."/>
            <person name="Pagani I."/>
            <person name="Cheng J.F."/>
            <person name="Goodwin L."/>
            <person name="Han C."/>
            <person name="Hauser L."/>
            <person name="Land M.L."/>
            <person name="Lapidus A."/>
            <person name="Lucas S."/>
            <person name="Pitluck S."/>
            <person name="Woyke T."/>
            <person name="Stein L."/>
            <person name="Murrell J.C."/>
        </authorList>
    </citation>
    <scope>NUCLEOTIDE SEQUENCE [LARGE SCALE GENOMIC DNA]</scope>
    <source>
        <strain evidence="7 8">MC09</strain>
    </source>
</reference>
<comment type="subcellular location">
    <subcellularLocation>
        <location evidence="6">Cell membrane</location>
        <topology evidence="6">Multi-pass membrane protein</topology>
    </subcellularLocation>
    <subcellularLocation>
        <location evidence="1">Membrane</location>
        <topology evidence="1">Multi-pass membrane protein</topology>
    </subcellularLocation>
</comment>
<evidence type="ECO:0000256" key="1">
    <source>
        <dbReference type="ARBA" id="ARBA00004141"/>
    </source>
</evidence>